<dbReference type="AlphaFoldDB" id="A0AA36INX9"/>
<keyword evidence="3" id="KW-1185">Reference proteome</keyword>
<feature type="compositionally biased region" description="Basic and acidic residues" evidence="1">
    <location>
        <begin position="33"/>
        <end position="44"/>
    </location>
</feature>
<organism evidence="2 3">
    <name type="scientific">Effrenium voratum</name>
    <dbReference type="NCBI Taxonomy" id="2562239"/>
    <lineage>
        <taxon>Eukaryota</taxon>
        <taxon>Sar</taxon>
        <taxon>Alveolata</taxon>
        <taxon>Dinophyceae</taxon>
        <taxon>Suessiales</taxon>
        <taxon>Symbiodiniaceae</taxon>
        <taxon>Effrenium</taxon>
    </lineage>
</organism>
<proteinExistence type="predicted"/>
<accession>A0AA36INX9</accession>
<reference evidence="2" key="1">
    <citation type="submission" date="2023-08" db="EMBL/GenBank/DDBJ databases">
        <authorList>
            <person name="Chen Y."/>
            <person name="Shah S."/>
            <person name="Dougan E. K."/>
            <person name="Thang M."/>
            <person name="Chan C."/>
        </authorList>
    </citation>
    <scope>NUCLEOTIDE SEQUENCE</scope>
</reference>
<feature type="compositionally biased region" description="Basic and acidic residues" evidence="1">
    <location>
        <begin position="79"/>
        <end position="105"/>
    </location>
</feature>
<evidence type="ECO:0000313" key="2">
    <source>
        <dbReference type="EMBL" id="CAJ1390210.1"/>
    </source>
</evidence>
<name>A0AA36INX9_9DINO</name>
<feature type="compositionally biased region" description="Basic and acidic residues" evidence="1">
    <location>
        <begin position="1"/>
        <end position="14"/>
    </location>
</feature>
<evidence type="ECO:0000313" key="3">
    <source>
        <dbReference type="Proteomes" id="UP001178507"/>
    </source>
</evidence>
<dbReference type="Proteomes" id="UP001178507">
    <property type="component" value="Unassembled WGS sequence"/>
</dbReference>
<protein>
    <submittedName>
        <fullName evidence="2">Uncharacterized protein</fullName>
    </submittedName>
</protein>
<comment type="caution">
    <text evidence="2">The sequence shown here is derived from an EMBL/GenBank/DDBJ whole genome shotgun (WGS) entry which is preliminary data.</text>
</comment>
<sequence length="156" mass="17074">MAEAQSAREAEDQRSAFQALARQAEEELASLAAKHEREAERASKTAEWLAEIPSSALEQTPWQYTCGPGSGAGKHGRKEKKEEKRNQKAQEKAQSRSLRMAERRSPNGYEGGDLQSFKDVTSHRKKPASEYSIFSPPGGSLGELVSRRSAASLKGA</sequence>
<feature type="region of interest" description="Disordered" evidence="1">
    <location>
        <begin position="1"/>
        <end position="156"/>
    </location>
</feature>
<dbReference type="EMBL" id="CAUJNA010002024">
    <property type="protein sequence ID" value="CAJ1390210.1"/>
    <property type="molecule type" value="Genomic_DNA"/>
</dbReference>
<evidence type="ECO:0000256" key="1">
    <source>
        <dbReference type="SAM" id="MobiDB-lite"/>
    </source>
</evidence>
<gene>
    <name evidence="2" type="ORF">EVOR1521_LOCUS15691</name>
</gene>